<evidence type="ECO:0000256" key="6">
    <source>
        <dbReference type="RuleBase" id="RU367022"/>
    </source>
</evidence>
<keyword evidence="8" id="KW-1185">Reference proteome</keyword>
<proteinExistence type="inferred from homology"/>
<sequence>MSPIAVAIRHNYSNTGNGTHPHHKILHTAFYWGTEAEILFPGWPGKSPGMYALALVFVFTLAVLVEGLSHCTVVKPGSNRVAGGFFQTGIFAVRAGLAYMVMLAVMSYNAGVFLAAVAGHAVGFAVFRSFGFRRGSDS</sequence>
<evidence type="ECO:0000256" key="2">
    <source>
        <dbReference type="ARBA" id="ARBA00022692"/>
    </source>
</evidence>
<evidence type="ECO:0000313" key="8">
    <source>
        <dbReference type="Proteomes" id="UP001187471"/>
    </source>
</evidence>
<dbReference type="PANTHER" id="PTHR12483">
    <property type="entry name" value="SOLUTE CARRIER FAMILY 31 COPPER TRANSPORTERS"/>
    <property type="match status" value="1"/>
</dbReference>
<name>A0AA88U5T2_9ASTE</name>
<keyword evidence="6" id="KW-0186">Copper</keyword>
<dbReference type="GO" id="GO:0005886">
    <property type="term" value="C:plasma membrane"/>
    <property type="evidence" value="ECO:0007669"/>
    <property type="project" value="TreeGrafter"/>
</dbReference>
<evidence type="ECO:0000256" key="1">
    <source>
        <dbReference type="ARBA" id="ARBA00006921"/>
    </source>
</evidence>
<keyword evidence="6" id="KW-0813">Transport</keyword>
<keyword evidence="3 6" id="KW-0187">Copper transport</keyword>
<dbReference type="EMBL" id="JAVXUO010002530">
    <property type="protein sequence ID" value="KAK2972254.1"/>
    <property type="molecule type" value="Genomic_DNA"/>
</dbReference>
<accession>A0AA88U5T2</accession>
<keyword evidence="5 6" id="KW-0472">Membrane</keyword>
<evidence type="ECO:0000256" key="3">
    <source>
        <dbReference type="ARBA" id="ARBA00022796"/>
    </source>
</evidence>
<comment type="similarity">
    <text evidence="1 6">Belongs to the copper transporter (Ctr) (TC 1.A.56) family. SLC31A subfamily.</text>
</comment>
<keyword evidence="2 6" id="KW-0812">Transmembrane</keyword>
<feature type="transmembrane region" description="Helical" evidence="6">
    <location>
        <begin position="49"/>
        <end position="69"/>
    </location>
</feature>
<evidence type="ECO:0000313" key="7">
    <source>
        <dbReference type="EMBL" id="KAK2972254.1"/>
    </source>
</evidence>
<comment type="subcellular location">
    <subcellularLocation>
        <location evidence="6">Membrane</location>
        <topology evidence="6">Multi-pass membrane protein</topology>
    </subcellularLocation>
</comment>
<keyword evidence="6" id="KW-0406">Ion transport</keyword>
<protein>
    <recommendedName>
        <fullName evidence="6">Copper transport protein</fullName>
    </recommendedName>
</protein>
<dbReference type="Pfam" id="PF04145">
    <property type="entry name" value="Ctr"/>
    <property type="match status" value="2"/>
</dbReference>
<dbReference type="AlphaFoldDB" id="A0AA88U5T2"/>
<feature type="transmembrane region" description="Helical" evidence="6">
    <location>
        <begin position="81"/>
        <end position="102"/>
    </location>
</feature>
<dbReference type="Proteomes" id="UP001187471">
    <property type="component" value="Unassembled WGS sequence"/>
</dbReference>
<comment type="caution">
    <text evidence="7">The sequence shown here is derived from an EMBL/GenBank/DDBJ whole genome shotgun (WGS) entry which is preliminary data.</text>
</comment>
<evidence type="ECO:0000256" key="5">
    <source>
        <dbReference type="ARBA" id="ARBA00023136"/>
    </source>
</evidence>
<dbReference type="PANTHER" id="PTHR12483:SF94">
    <property type="entry name" value="COPPER TRANSPORTER 4"/>
    <property type="match status" value="1"/>
</dbReference>
<reference evidence="7" key="1">
    <citation type="submission" date="2022-12" db="EMBL/GenBank/DDBJ databases">
        <title>Draft genome assemblies for two species of Escallonia (Escalloniales).</title>
        <authorList>
            <person name="Chanderbali A."/>
            <person name="Dervinis C."/>
            <person name="Anghel I."/>
            <person name="Soltis D."/>
            <person name="Soltis P."/>
            <person name="Zapata F."/>
        </authorList>
    </citation>
    <scope>NUCLEOTIDE SEQUENCE</scope>
    <source>
        <strain evidence="7">UCBG92.1500</strain>
        <tissue evidence="7">Leaf</tissue>
    </source>
</reference>
<evidence type="ECO:0000256" key="4">
    <source>
        <dbReference type="ARBA" id="ARBA00022989"/>
    </source>
</evidence>
<keyword evidence="4 6" id="KW-1133">Transmembrane helix</keyword>
<organism evidence="7 8">
    <name type="scientific">Escallonia rubra</name>
    <dbReference type="NCBI Taxonomy" id="112253"/>
    <lineage>
        <taxon>Eukaryota</taxon>
        <taxon>Viridiplantae</taxon>
        <taxon>Streptophyta</taxon>
        <taxon>Embryophyta</taxon>
        <taxon>Tracheophyta</taxon>
        <taxon>Spermatophyta</taxon>
        <taxon>Magnoliopsida</taxon>
        <taxon>eudicotyledons</taxon>
        <taxon>Gunneridae</taxon>
        <taxon>Pentapetalae</taxon>
        <taxon>asterids</taxon>
        <taxon>campanulids</taxon>
        <taxon>Escalloniales</taxon>
        <taxon>Escalloniaceae</taxon>
        <taxon>Escallonia</taxon>
    </lineage>
</organism>
<feature type="transmembrane region" description="Helical" evidence="6">
    <location>
        <begin position="108"/>
        <end position="127"/>
    </location>
</feature>
<dbReference type="GO" id="GO:0005375">
    <property type="term" value="F:copper ion transmembrane transporter activity"/>
    <property type="evidence" value="ECO:0007669"/>
    <property type="project" value="UniProtKB-UniRule"/>
</dbReference>
<gene>
    <name evidence="7" type="ORF">RJ640_014312</name>
</gene>
<dbReference type="InterPro" id="IPR007274">
    <property type="entry name" value="Cop_transporter"/>
</dbReference>